<dbReference type="Gene3D" id="1.20.1600.10">
    <property type="entry name" value="Outer membrane efflux proteins (OEP)"/>
    <property type="match status" value="1"/>
</dbReference>
<keyword evidence="5" id="KW-0812">Transmembrane</keyword>
<comment type="similarity">
    <text evidence="2">Belongs to the outer membrane factor (OMF) (TC 1.B.17) family.</text>
</comment>
<keyword evidence="4" id="KW-1134">Transmembrane beta strand</keyword>
<dbReference type="InterPro" id="IPR051906">
    <property type="entry name" value="TolC-like"/>
</dbReference>
<keyword evidence="6" id="KW-0472">Membrane</keyword>
<name>A0ABP9R8I3_9GAMM</name>
<gene>
    <name evidence="10" type="primary">opmH</name>
    <name evidence="10" type="ORF">GCM10023342_11000</name>
</gene>
<keyword evidence="9" id="KW-0732">Signal</keyword>
<sequence length="488" mass="53432">MPSRSVSLPHPSPRSGFARRLLFVLVASALGAQAQAADLATIARDAMKNNADLASSRATFKSVEEARDVQRGDLLPQVNATANAANNRTFESQTSTARAGASPNDDNYNSASVGIEATQALFDATNWYELQRAEEQIGQQALVLEGERQQTLYDVAEAYFNILQARDILAARVAQEKAISRQLEQAREQFEVGLIAITDVNEAQASYDLARAQRIAAESDLQVSFESLERLTGKRYDAISTLSETLPIEVPQPSSRDAWVTLAMDNSPILLAANQAINVANRDVDVARAGYLPSLDAYASYDYADSDNEYLVGESSGAEIGLRGSWAIFNGGSTSAQINSNTYQLEATQYDFESQRRLTIQQVRSLYTQVVNDVETVEAQQQAIVSNRSALEATRSGYEVGTRNIVDVLDAEQRLYTALANYAEARYSYVIDLLALRRESGILETATLQALSEWLQTGEEVRLALPNEEGGRYKAMMDIGEPPTPPSE</sequence>
<dbReference type="PANTHER" id="PTHR30026">
    <property type="entry name" value="OUTER MEMBRANE PROTEIN TOLC"/>
    <property type="match status" value="1"/>
</dbReference>
<dbReference type="PANTHER" id="PTHR30026:SF20">
    <property type="entry name" value="OUTER MEMBRANE PROTEIN TOLC"/>
    <property type="match status" value="1"/>
</dbReference>
<dbReference type="EMBL" id="BAABKI010000012">
    <property type="protein sequence ID" value="GAA5173085.1"/>
    <property type="molecule type" value="Genomic_DNA"/>
</dbReference>
<keyword evidence="11" id="KW-1185">Reference proteome</keyword>
<dbReference type="SUPFAM" id="SSF56954">
    <property type="entry name" value="Outer membrane efflux proteins (OEP)"/>
    <property type="match status" value="1"/>
</dbReference>
<evidence type="ECO:0000256" key="1">
    <source>
        <dbReference type="ARBA" id="ARBA00004442"/>
    </source>
</evidence>
<dbReference type="Proteomes" id="UP001500074">
    <property type="component" value="Unassembled WGS sequence"/>
</dbReference>
<reference evidence="11" key="1">
    <citation type="journal article" date="2019" name="Int. J. Syst. Evol. Microbiol.">
        <title>The Global Catalogue of Microorganisms (GCM) 10K type strain sequencing project: providing services to taxonomists for standard genome sequencing and annotation.</title>
        <authorList>
            <consortium name="The Broad Institute Genomics Platform"/>
            <consortium name="The Broad Institute Genome Sequencing Center for Infectious Disease"/>
            <person name="Wu L."/>
            <person name="Ma J."/>
        </authorList>
    </citation>
    <scope>NUCLEOTIDE SEQUENCE [LARGE SCALE GENOMIC DNA]</scope>
    <source>
        <strain evidence="11">JCM 18472</strain>
    </source>
</reference>
<evidence type="ECO:0000256" key="3">
    <source>
        <dbReference type="ARBA" id="ARBA00022448"/>
    </source>
</evidence>
<evidence type="ECO:0000256" key="5">
    <source>
        <dbReference type="ARBA" id="ARBA00022692"/>
    </source>
</evidence>
<dbReference type="InterPro" id="IPR003423">
    <property type="entry name" value="OMP_efflux"/>
</dbReference>
<dbReference type="RefSeq" id="WP_031384242.1">
    <property type="nucleotide sequence ID" value="NZ_BAABKI010000012.1"/>
</dbReference>
<evidence type="ECO:0000256" key="2">
    <source>
        <dbReference type="ARBA" id="ARBA00007613"/>
    </source>
</evidence>
<comment type="subcellular location">
    <subcellularLocation>
        <location evidence="1">Cell outer membrane</location>
    </subcellularLocation>
</comment>
<evidence type="ECO:0000313" key="10">
    <source>
        <dbReference type="EMBL" id="GAA5173085.1"/>
    </source>
</evidence>
<feature type="chain" id="PRO_5045203781" evidence="9">
    <location>
        <begin position="37"/>
        <end position="488"/>
    </location>
</feature>
<evidence type="ECO:0000256" key="9">
    <source>
        <dbReference type="SAM" id="SignalP"/>
    </source>
</evidence>
<dbReference type="NCBIfam" id="TIGR01844">
    <property type="entry name" value="type_I_sec_TolC"/>
    <property type="match status" value="1"/>
</dbReference>
<feature type="region of interest" description="Disordered" evidence="8">
    <location>
        <begin position="86"/>
        <end position="106"/>
    </location>
</feature>
<organism evidence="10 11">
    <name type="scientific">Modicisalibacter zincidurans</name>
    <dbReference type="NCBI Taxonomy" id="1178777"/>
    <lineage>
        <taxon>Bacteria</taxon>
        <taxon>Pseudomonadati</taxon>
        <taxon>Pseudomonadota</taxon>
        <taxon>Gammaproteobacteria</taxon>
        <taxon>Oceanospirillales</taxon>
        <taxon>Halomonadaceae</taxon>
        <taxon>Modicisalibacter</taxon>
    </lineage>
</organism>
<keyword evidence="3" id="KW-0813">Transport</keyword>
<dbReference type="InterPro" id="IPR010130">
    <property type="entry name" value="T1SS_OMP_TolC"/>
</dbReference>
<evidence type="ECO:0000256" key="8">
    <source>
        <dbReference type="SAM" id="MobiDB-lite"/>
    </source>
</evidence>
<accession>A0ABP9R8I3</accession>
<keyword evidence="7" id="KW-0998">Cell outer membrane</keyword>
<protein>
    <submittedName>
        <fullName evidence="10">Efflux transporter outer membrane subunit OpmH</fullName>
    </submittedName>
</protein>
<feature type="signal peptide" evidence="9">
    <location>
        <begin position="1"/>
        <end position="36"/>
    </location>
</feature>
<evidence type="ECO:0000256" key="4">
    <source>
        <dbReference type="ARBA" id="ARBA00022452"/>
    </source>
</evidence>
<evidence type="ECO:0000313" key="11">
    <source>
        <dbReference type="Proteomes" id="UP001500074"/>
    </source>
</evidence>
<dbReference type="Pfam" id="PF02321">
    <property type="entry name" value="OEP"/>
    <property type="match status" value="2"/>
</dbReference>
<proteinExistence type="inferred from homology"/>
<evidence type="ECO:0000256" key="6">
    <source>
        <dbReference type="ARBA" id="ARBA00023136"/>
    </source>
</evidence>
<evidence type="ECO:0000256" key="7">
    <source>
        <dbReference type="ARBA" id="ARBA00023237"/>
    </source>
</evidence>
<feature type="compositionally biased region" description="Polar residues" evidence="8">
    <location>
        <begin position="88"/>
        <end position="97"/>
    </location>
</feature>
<comment type="caution">
    <text evidence="10">The sequence shown here is derived from an EMBL/GenBank/DDBJ whole genome shotgun (WGS) entry which is preliminary data.</text>
</comment>